<reference evidence="3" key="2">
    <citation type="submission" date="2015-01" db="EMBL/GenBank/DDBJ databases">
        <title>Evolutionary Origins and Diversification of the Mycorrhizal Mutualists.</title>
        <authorList>
            <consortium name="DOE Joint Genome Institute"/>
            <consortium name="Mycorrhizal Genomics Consortium"/>
            <person name="Kohler A."/>
            <person name="Kuo A."/>
            <person name="Nagy L.G."/>
            <person name="Floudas D."/>
            <person name="Copeland A."/>
            <person name="Barry K.W."/>
            <person name="Cichocki N."/>
            <person name="Veneault-Fourrey C."/>
            <person name="LaButti K."/>
            <person name="Lindquist E.A."/>
            <person name="Lipzen A."/>
            <person name="Lundell T."/>
            <person name="Morin E."/>
            <person name="Murat C."/>
            <person name="Riley R."/>
            <person name="Ohm R."/>
            <person name="Sun H."/>
            <person name="Tunlid A."/>
            <person name="Henrissat B."/>
            <person name="Grigoriev I.V."/>
            <person name="Hibbett D.S."/>
            <person name="Martin F."/>
        </authorList>
    </citation>
    <scope>NUCLEOTIDE SEQUENCE [LARGE SCALE GENOMIC DNA]</scope>
    <source>
        <strain evidence="3">h7</strain>
    </source>
</reference>
<keyword evidence="3" id="KW-1185">Reference proteome</keyword>
<dbReference type="EMBL" id="KN831795">
    <property type="protein sequence ID" value="KIM37803.1"/>
    <property type="molecule type" value="Genomic_DNA"/>
</dbReference>
<accession>A0A0C2XJ06</accession>
<gene>
    <name evidence="2" type="ORF">M413DRAFT_30714</name>
</gene>
<sequence length="49" mass="5313">MLEDEEIDWEIAEAASDAGGGGNFEEQKKKSSPAKSRRTVGLKMSSDIL</sequence>
<protein>
    <submittedName>
        <fullName evidence="2">Uncharacterized protein</fullName>
    </submittedName>
</protein>
<reference evidence="2 3" key="1">
    <citation type="submission" date="2014-04" db="EMBL/GenBank/DDBJ databases">
        <authorList>
            <consortium name="DOE Joint Genome Institute"/>
            <person name="Kuo A."/>
            <person name="Gay G."/>
            <person name="Dore J."/>
            <person name="Kohler A."/>
            <person name="Nagy L.G."/>
            <person name="Floudas D."/>
            <person name="Copeland A."/>
            <person name="Barry K.W."/>
            <person name="Cichocki N."/>
            <person name="Veneault-Fourrey C."/>
            <person name="LaButti K."/>
            <person name="Lindquist E.A."/>
            <person name="Lipzen A."/>
            <person name="Lundell T."/>
            <person name="Morin E."/>
            <person name="Murat C."/>
            <person name="Sun H."/>
            <person name="Tunlid A."/>
            <person name="Henrissat B."/>
            <person name="Grigoriev I.V."/>
            <person name="Hibbett D.S."/>
            <person name="Martin F."/>
            <person name="Nordberg H.P."/>
            <person name="Cantor M.N."/>
            <person name="Hua S.X."/>
        </authorList>
    </citation>
    <scope>NUCLEOTIDE SEQUENCE [LARGE SCALE GENOMIC DNA]</scope>
    <source>
        <strain evidence="3">h7</strain>
    </source>
</reference>
<organism evidence="2 3">
    <name type="scientific">Hebeloma cylindrosporum</name>
    <dbReference type="NCBI Taxonomy" id="76867"/>
    <lineage>
        <taxon>Eukaryota</taxon>
        <taxon>Fungi</taxon>
        <taxon>Dikarya</taxon>
        <taxon>Basidiomycota</taxon>
        <taxon>Agaricomycotina</taxon>
        <taxon>Agaricomycetes</taxon>
        <taxon>Agaricomycetidae</taxon>
        <taxon>Agaricales</taxon>
        <taxon>Agaricineae</taxon>
        <taxon>Hymenogastraceae</taxon>
        <taxon>Hebeloma</taxon>
    </lineage>
</organism>
<evidence type="ECO:0000313" key="3">
    <source>
        <dbReference type="Proteomes" id="UP000053424"/>
    </source>
</evidence>
<evidence type="ECO:0000256" key="1">
    <source>
        <dbReference type="SAM" id="MobiDB-lite"/>
    </source>
</evidence>
<evidence type="ECO:0000313" key="2">
    <source>
        <dbReference type="EMBL" id="KIM37803.1"/>
    </source>
</evidence>
<name>A0A0C2XJ06_HEBCY</name>
<proteinExistence type="predicted"/>
<feature type="compositionally biased region" description="Basic residues" evidence="1">
    <location>
        <begin position="30"/>
        <end position="40"/>
    </location>
</feature>
<feature type="region of interest" description="Disordered" evidence="1">
    <location>
        <begin position="13"/>
        <end position="49"/>
    </location>
</feature>
<dbReference type="HOGENOM" id="CLU_3143242_0_0_1"/>
<dbReference type="Proteomes" id="UP000053424">
    <property type="component" value="Unassembled WGS sequence"/>
</dbReference>
<dbReference type="AlphaFoldDB" id="A0A0C2XJ06"/>